<feature type="domain" description="HMG box" evidence="6">
    <location>
        <begin position="168"/>
        <end position="232"/>
    </location>
</feature>
<comment type="caution">
    <text evidence="7">The sequence shown here is derived from an EMBL/GenBank/DDBJ whole genome shotgun (WGS) entry which is preliminary data.</text>
</comment>
<feature type="DNA-binding region" description="HMG box" evidence="2">
    <location>
        <begin position="168"/>
        <end position="232"/>
    </location>
</feature>
<evidence type="ECO:0000313" key="7">
    <source>
        <dbReference type="EMBL" id="CAI9607662.1"/>
    </source>
</evidence>
<dbReference type="Pfam" id="PF00505">
    <property type="entry name" value="HMG_box"/>
    <property type="match status" value="2"/>
</dbReference>
<feature type="DNA-binding region" description="HMG box" evidence="2">
    <location>
        <begin position="63"/>
        <end position="131"/>
    </location>
</feature>
<dbReference type="InterPro" id="IPR009071">
    <property type="entry name" value="HMG_box_dom"/>
</dbReference>
<dbReference type="InterPro" id="IPR050342">
    <property type="entry name" value="HMGB"/>
</dbReference>
<keyword evidence="3" id="KW-0175">Coiled coil</keyword>
<evidence type="ECO:0000256" key="3">
    <source>
        <dbReference type="SAM" id="Coils"/>
    </source>
</evidence>
<feature type="compositionally biased region" description="Basic residues" evidence="4">
    <location>
        <begin position="264"/>
        <end position="280"/>
    </location>
</feature>
<dbReference type="Gene3D" id="1.10.30.10">
    <property type="entry name" value="High mobility group box domain"/>
    <property type="match status" value="2"/>
</dbReference>
<protein>
    <recommendedName>
        <fullName evidence="6">HMG box domain-containing protein</fullName>
    </recommendedName>
</protein>
<dbReference type="InterPro" id="IPR036910">
    <property type="entry name" value="HMG_box_dom_sf"/>
</dbReference>
<evidence type="ECO:0000256" key="5">
    <source>
        <dbReference type="SAM" id="SignalP"/>
    </source>
</evidence>
<sequence length="280" mass="32776">MVSLLSRGVGVLVKSLVGLSCAQAGRCSSLPSALSAVQCTTARWFSKNPVLPDLPKAPLKEPPKAPLSSFFRFLRHQRPLLSRKYPEASVTELVKIIGSEWRALPEAEKQVYVDAARVDIMKYRELYKHYKESLDPLDLSVLQQQRKKKLERRKLKRQKMEHKLFGRPKRNLSAFNMFMTEHYSETEGNTMFEKGRNLRHQWENIPSSKKQVYVQLAEDDKVRYQNELKAWEEQMIEIGREDLVRKKEKKRLLNKRFAEVNTKPGKRVKKKSSQHKNREE</sequence>
<dbReference type="SMART" id="SM00398">
    <property type="entry name" value="HMG"/>
    <property type="match status" value="2"/>
</dbReference>
<feature type="chain" id="PRO_5047245432" description="HMG box domain-containing protein" evidence="5">
    <location>
        <begin position="25"/>
        <end position="280"/>
    </location>
</feature>
<dbReference type="PANTHER" id="PTHR48112">
    <property type="entry name" value="HIGH MOBILITY GROUP PROTEIN DSP1"/>
    <property type="match status" value="1"/>
</dbReference>
<gene>
    <name evidence="7" type="ORF">SPARVUS_LOCUS13984112</name>
</gene>
<evidence type="ECO:0000259" key="6">
    <source>
        <dbReference type="PROSITE" id="PS50118"/>
    </source>
</evidence>
<feature type="region of interest" description="Disordered" evidence="4">
    <location>
        <begin position="255"/>
        <end position="280"/>
    </location>
</feature>
<reference evidence="7" key="1">
    <citation type="submission" date="2023-05" db="EMBL/GenBank/DDBJ databases">
        <authorList>
            <person name="Stuckert A."/>
        </authorList>
    </citation>
    <scope>NUCLEOTIDE SEQUENCE</scope>
</reference>
<feature type="signal peptide" evidence="5">
    <location>
        <begin position="1"/>
        <end position="24"/>
    </location>
</feature>
<evidence type="ECO:0000256" key="4">
    <source>
        <dbReference type="SAM" id="MobiDB-lite"/>
    </source>
</evidence>
<proteinExistence type="predicted"/>
<dbReference type="PANTHER" id="PTHR48112:SF22">
    <property type="entry name" value="MITOCHONDRIAL TRANSCRIPTION FACTOR A, ISOFORM B"/>
    <property type="match status" value="1"/>
</dbReference>
<keyword evidence="2" id="KW-0539">Nucleus</keyword>
<keyword evidence="1 2" id="KW-0238">DNA-binding</keyword>
<evidence type="ECO:0000313" key="8">
    <source>
        <dbReference type="Proteomes" id="UP001162483"/>
    </source>
</evidence>
<feature type="coiled-coil region" evidence="3">
    <location>
        <begin position="214"/>
        <end position="241"/>
    </location>
</feature>
<dbReference type="SUPFAM" id="SSF47095">
    <property type="entry name" value="HMG-box"/>
    <property type="match status" value="2"/>
</dbReference>
<feature type="domain" description="HMG box" evidence="6">
    <location>
        <begin position="63"/>
        <end position="131"/>
    </location>
</feature>
<name>A0ABN9GE23_9NEOB</name>
<evidence type="ECO:0000256" key="1">
    <source>
        <dbReference type="ARBA" id="ARBA00023125"/>
    </source>
</evidence>
<evidence type="ECO:0000256" key="2">
    <source>
        <dbReference type="PROSITE-ProRule" id="PRU00267"/>
    </source>
</evidence>
<dbReference type="PROSITE" id="PS50118">
    <property type="entry name" value="HMG_BOX_2"/>
    <property type="match status" value="2"/>
</dbReference>
<keyword evidence="5" id="KW-0732">Signal</keyword>
<accession>A0ABN9GE23</accession>
<dbReference type="EMBL" id="CATNWA010018487">
    <property type="protein sequence ID" value="CAI9607662.1"/>
    <property type="molecule type" value="Genomic_DNA"/>
</dbReference>
<dbReference type="Proteomes" id="UP001162483">
    <property type="component" value="Unassembled WGS sequence"/>
</dbReference>
<organism evidence="7 8">
    <name type="scientific">Staurois parvus</name>
    <dbReference type="NCBI Taxonomy" id="386267"/>
    <lineage>
        <taxon>Eukaryota</taxon>
        <taxon>Metazoa</taxon>
        <taxon>Chordata</taxon>
        <taxon>Craniata</taxon>
        <taxon>Vertebrata</taxon>
        <taxon>Euteleostomi</taxon>
        <taxon>Amphibia</taxon>
        <taxon>Batrachia</taxon>
        <taxon>Anura</taxon>
        <taxon>Neobatrachia</taxon>
        <taxon>Ranoidea</taxon>
        <taxon>Ranidae</taxon>
        <taxon>Staurois</taxon>
    </lineage>
</organism>
<keyword evidence="8" id="KW-1185">Reference proteome</keyword>